<dbReference type="InterPro" id="IPR056998">
    <property type="entry name" value="Asd-4/GZF3_helical"/>
</dbReference>
<feature type="compositionally biased region" description="Polar residues" evidence="1">
    <location>
        <begin position="202"/>
        <end position="218"/>
    </location>
</feature>
<sequence>MDIPRPGSALSYATTASTDERRTAPSFSNDISRPSSTSTQLSNRHSSNPGLSLPGLSALASIAHSKSSESLRSPNANSTTMTFAASQASLPATGSSTLQVRAFSLSLPRVPSLSFALYPSHELEVINDLFRGRVTELETSEENARREATSARDSQARTLLDLEEARAQVALMKRRVEELEREREEGEYRENGRGKKRARMSEATSSRMSTPELLSTES</sequence>
<reference evidence="3" key="1">
    <citation type="journal article" date="2020" name="Stud. Mycol.">
        <title>101 Dothideomycetes genomes: a test case for predicting lifestyles and emergence of pathogens.</title>
        <authorList>
            <person name="Haridas S."/>
            <person name="Albert R."/>
            <person name="Binder M."/>
            <person name="Bloem J."/>
            <person name="Labutti K."/>
            <person name="Salamov A."/>
            <person name="Andreopoulos B."/>
            <person name="Baker S."/>
            <person name="Barry K."/>
            <person name="Bills G."/>
            <person name="Bluhm B."/>
            <person name="Cannon C."/>
            <person name="Castanera R."/>
            <person name="Culley D."/>
            <person name="Daum C."/>
            <person name="Ezra D."/>
            <person name="Gonzalez J."/>
            <person name="Henrissat B."/>
            <person name="Kuo A."/>
            <person name="Liang C."/>
            <person name="Lipzen A."/>
            <person name="Lutzoni F."/>
            <person name="Magnuson J."/>
            <person name="Mondo S."/>
            <person name="Nolan M."/>
            <person name="Ohm R."/>
            <person name="Pangilinan J."/>
            <person name="Park H.-J."/>
            <person name="Ramirez L."/>
            <person name="Alfaro M."/>
            <person name="Sun H."/>
            <person name="Tritt A."/>
            <person name="Yoshinaga Y."/>
            <person name="Zwiers L.-H."/>
            <person name="Turgeon B."/>
            <person name="Goodwin S."/>
            <person name="Spatafora J."/>
            <person name="Crous P."/>
            <person name="Grigoriev I."/>
        </authorList>
    </citation>
    <scope>NUCLEOTIDE SEQUENCE</scope>
    <source>
        <strain evidence="3">CBS 113979</strain>
    </source>
</reference>
<feature type="domain" description="Asd-4/GZF3-like helical region" evidence="2">
    <location>
        <begin position="122"/>
        <end position="182"/>
    </location>
</feature>
<organism evidence="3 4">
    <name type="scientific">Aulographum hederae CBS 113979</name>
    <dbReference type="NCBI Taxonomy" id="1176131"/>
    <lineage>
        <taxon>Eukaryota</taxon>
        <taxon>Fungi</taxon>
        <taxon>Dikarya</taxon>
        <taxon>Ascomycota</taxon>
        <taxon>Pezizomycotina</taxon>
        <taxon>Dothideomycetes</taxon>
        <taxon>Pleosporomycetidae</taxon>
        <taxon>Aulographales</taxon>
        <taxon>Aulographaceae</taxon>
    </lineage>
</organism>
<evidence type="ECO:0000256" key="1">
    <source>
        <dbReference type="SAM" id="MobiDB-lite"/>
    </source>
</evidence>
<gene>
    <name evidence="3" type="ORF">K402DRAFT_388197</name>
</gene>
<protein>
    <recommendedName>
        <fullName evidence="2">Asd-4/GZF3-like helical region domain-containing protein</fullName>
    </recommendedName>
</protein>
<accession>A0A6G1HHP7</accession>
<proteinExistence type="predicted"/>
<feature type="region of interest" description="Disordered" evidence="1">
    <location>
        <begin position="1"/>
        <end position="55"/>
    </location>
</feature>
<evidence type="ECO:0000313" key="4">
    <source>
        <dbReference type="Proteomes" id="UP000800041"/>
    </source>
</evidence>
<feature type="region of interest" description="Disordered" evidence="1">
    <location>
        <begin position="177"/>
        <end position="218"/>
    </location>
</feature>
<name>A0A6G1HHP7_9PEZI</name>
<evidence type="ECO:0000259" key="2">
    <source>
        <dbReference type="Pfam" id="PF25026"/>
    </source>
</evidence>
<feature type="compositionally biased region" description="Polar residues" evidence="1">
    <location>
        <begin position="25"/>
        <end position="45"/>
    </location>
</feature>
<evidence type="ECO:0000313" key="3">
    <source>
        <dbReference type="EMBL" id="KAF1992550.1"/>
    </source>
</evidence>
<dbReference type="OrthoDB" id="515401at2759"/>
<dbReference type="EMBL" id="ML977137">
    <property type="protein sequence ID" value="KAF1992550.1"/>
    <property type="molecule type" value="Genomic_DNA"/>
</dbReference>
<dbReference type="Proteomes" id="UP000800041">
    <property type="component" value="Unassembled WGS sequence"/>
</dbReference>
<keyword evidence="4" id="KW-1185">Reference proteome</keyword>
<dbReference type="Pfam" id="PF25026">
    <property type="entry name" value="Asd-4"/>
    <property type="match status" value="1"/>
</dbReference>
<feature type="compositionally biased region" description="Basic and acidic residues" evidence="1">
    <location>
        <begin position="177"/>
        <end position="193"/>
    </location>
</feature>
<feature type="compositionally biased region" description="Low complexity" evidence="1">
    <location>
        <begin position="46"/>
        <end position="55"/>
    </location>
</feature>
<dbReference type="AlphaFoldDB" id="A0A6G1HHP7"/>